<dbReference type="EMBL" id="JBHRYN010000006">
    <property type="protein sequence ID" value="MFC3700665.1"/>
    <property type="molecule type" value="Genomic_DNA"/>
</dbReference>
<accession>A0ABV7WMY3</accession>
<dbReference type="InterPro" id="IPR005119">
    <property type="entry name" value="LysR_subst-bd"/>
</dbReference>
<dbReference type="InterPro" id="IPR036388">
    <property type="entry name" value="WH-like_DNA-bd_sf"/>
</dbReference>
<dbReference type="InterPro" id="IPR036390">
    <property type="entry name" value="WH_DNA-bd_sf"/>
</dbReference>
<keyword evidence="7" id="KW-1185">Reference proteome</keyword>
<dbReference type="InterPro" id="IPR058163">
    <property type="entry name" value="LysR-type_TF_proteobact-type"/>
</dbReference>
<evidence type="ECO:0000256" key="4">
    <source>
        <dbReference type="ARBA" id="ARBA00023163"/>
    </source>
</evidence>
<dbReference type="Proteomes" id="UP001595710">
    <property type="component" value="Unassembled WGS sequence"/>
</dbReference>
<dbReference type="RefSeq" id="WP_290281139.1">
    <property type="nucleotide sequence ID" value="NZ_JAUFQI010000001.1"/>
</dbReference>
<dbReference type="SUPFAM" id="SSF46785">
    <property type="entry name" value="Winged helix' DNA-binding domain"/>
    <property type="match status" value="1"/>
</dbReference>
<dbReference type="Gene3D" id="3.40.190.290">
    <property type="match status" value="1"/>
</dbReference>
<evidence type="ECO:0000256" key="3">
    <source>
        <dbReference type="ARBA" id="ARBA00023125"/>
    </source>
</evidence>
<evidence type="ECO:0000259" key="5">
    <source>
        <dbReference type="PROSITE" id="PS50931"/>
    </source>
</evidence>
<gene>
    <name evidence="6" type="ORF">ACFOND_03355</name>
</gene>
<reference evidence="7" key="1">
    <citation type="journal article" date="2019" name="Int. J. Syst. Evol. Microbiol.">
        <title>The Global Catalogue of Microorganisms (GCM) 10K type strain sequencing project: providing services to taxonomists for standard genome sequencing and annotation.</title>
        <authorList>
            <consortium name="The Broad Institute Genomics Platform"/>
            <consortium name="The Broad Institute Genome Sequencing Center for Infectious Disease"/>
            <person name="Wu L."/>
            <person name="Ma J."/>
        </authorList>
    </citation>
    <scope>NUCLEOTIDE SEQUENCE [LARGE SCALE GENOMIC DNA]</scope>
    <source>
        <strain evidence="7">CECT 8288</strain>
    </source>
</reference>
<organism evidence="6 7">
    <name type="scientific">Reinekea marina</name>
    <dbReference type="NCBI Taxonomy" id="1310421"/>
    <lineage>
        <taxon>Bacteria</taxon>
        <taxon>Pseudomonadati</taxon>
        <taxon>Pseudomonadota</taxon>
        <taxon>Gammaproteobacteria</taxon>
        <taxon>Oceanospirillales</taxon>
        <taxon>Saccharospirillaceae</taxon>
        <taxon>Reinekea</taxon>
    </lineage>
</organism>
<evidence type="ECO:0000256" key="1">
    <source>
        <dbReference type="ARBA" id="ARBA00009437"/>
    </source>
</evidence>
<dbReference type="InterPro" id="IPR000847">
    <property type="entry name" value="LysR_HTH_N"/>
</dbReference>
<dbReference type="SUPFAM" id="SSF53850">
    <property type="entry name" value="Periplasmic binding protein-like II"/>
    <property type="match status" value="1"/>
</dbReference>
<dbReference type="Pfam" id="PF03466">
    <property type="entry name" value="LysR_substrate"/>
    <property type="match status" value="1"/>
</dbReference>
<comment type="similarity">
    <text evidence="1">Belongs to the LysR transcriptional regulatory family.</text>
</comment>
<feature type="domain" description="HTH lysR-type" evidence="5">
    <location>
        <begin position="1"/>
        <end position="58"/>
    </location>
</feature>
<dbReference type="Gene3D" id="1.10.10.10">
    <property type="entry name" value="Winged helix-like DNA-binding domain superfamily/Winged helix DNA-binding domain"/>
    <property type="match status" value="1"/>
</dbReference>
<sequence length="294" mass="33478">MNWNDIRFILAIAEFGKLQEAAEAMKVSHTTVWRRIQALEKGIGAQLFVSDRQGYRLTDIGEQVIRHAKNVSDSMDAIDEIVSGQKTELKGLIRITVPLQAANTFLPSVLKEFRTLYPQIQFEVIQSNVQLDLERREADIAIRGTNKAPDNLVGRCLGRTNWSLFVHDEYYEGRLMSLEEIKRLPLIGYQTASTPSLRWYDSAFQECPKAILCNGIDEGQGFAEAGLGVALLPTNGDNALNEIYTLPERFGVELWLLTHKEMRNSAKIRAFWEFLLAKLEQHELLRKAMAKRIE</sequence>
<comment type="caution">
    <text evidence="6">The sequence shown here is derived from an EMBL/GenBank/DDBJ whole genome shotgun (WGS) entry which is preliminary data.</text>
</comment>
<dbReference type="PANTHER" id="PTHR30537">
    <property type="entry name" value="HTH-TYPE TRANSCRIPTIONAL REGULATOR"/>
    <property type="match status" value="1"/>
</dbReference>
<evidence type="ECO:0000313" key="7">
    <source>
        <dbReference type="Proteomes" id="UP001595710"/>
    </source>
</evidence>
<name>A0ABV7WMY3_9GAMM</name>
<evidence type="ECO:0000256" key="2">
    <source>
        <dbReference type="ARBA" id="ARBA00023015"/>
    </source>
</evidence>
<keyword evidence="4" id="KW-0804">Transcription</keyword>
<keyword evidence="3" id="KW-0238">DNA-binding</keyword>
<dbReference type="Pfam" id="PF00126">
    <property type="entry name" value="HTH_1"/>
    <property type="match status" value="1"/>
</dbReference>
<dbReference type="PANTHER" id="PTHR30537:SF3">
    <property type="entry name" value="TRANSCRIPTIONAL REGULATORY PROTEIN"/>
    <property type="match status" value="1"/>
</dbReference>
<evidence type="ECO:0000313" key="6">
    <source>
        <dbReference type="EMBL" id="MFC3700665.1"/>
    </source>
</evidence>
<proteinExistence type="inferred from homology"/>
<dbReference type="PROSITE" id="PS50931">
    <property type="entry name" value="HTH_LYSR"/>
    <property type="match status" value="1"/>
</dbReference>
<protein>
    <submittedName>
        <fullName evidence="6">LysR family transcriptional regulator</fullName>
    </submittedName>
</protein>
<keyword evidence="2" id="KW-0805">Transcription regulation</keyword>